<comment type="caution">
    <text evidence="1">The sequence shown here is derived from an EMBL/GenBank/DDBJ whole genome shotgun (WGS) entry which is preliminary data.</text>
</comment>
<accession>A0AAD8PZ86</accession>
<keyword evidence="2" id="KW-1185">Reference proteome</keyword>
<dbReference type="Proteomes" id="UP001230504">
    <property type="component" value="Unassembled WGS sequence"/>
</dbReference>
<dbReference type="EMBL" id="JAHLJV010000029">
    <property type="protein sequence ID" value="KAK1590666.1"/>
    <property type="molecule type" value="Genomic_DNA"/>
</dbReference>
<gene>
    <name evidence="1" type="ORF">LY79DRAFT_669655</name>
</gene>
<dbReference type="GeneID" id="85447915"/>
<dbReference type="RefSeq" id="XP_060414140.1">
    <property type="nucleotide sequence ID" value="XM_060563675.1"/>
</dbReference>
<evidence type="ECO:0000313" key="1">
    <source>
        <dbReference type="EMBL" id="KAK1590666.1"/>
    </source>
</evidence>
<organism evidence="1 2">
    <name type="scientific">Colletotrichum navitas</name>
    <dbReference type="NCBI Taxonomy" id="681940"/>
    <lineage>
        <taxon>Eukaryota</taxon>
        <taxon>Fungi</taxon>
        <taxon>Dikarya</taxon>
        <taxon>Ascomycota</taxon>
        <taxon>Pezizomycotina</taxon>
        <taxon>Sordariomycetes</taxon>
        <taxon>Hypocreomycetidae</taxon>
        <taxon>Glomerellales</taxon>
        <taxon>Glomerellaceae</taxon>
        <taxon>Colletotrichum</taxon>
        <taxon>Colletotrichum graminicola species complex</taxon>
    </lineage>
</organism>
<dbReference type="AlphaFoldDB" id="A0AAD8PZ86"/>
<reference evidence="1" key="1">
    <citation type="submission" date="2021-06" db="EMBL/GenBank/DDBJ databases">
        <title>Comparative genomics, transcriptomics and evolutionary studies reveal genomic signatures of adaptation to plant cell wall in hemibiotrophic fungi.</title>
        <authorList>
            <consortium name="DOE Joint Genome Institute"/>
            <person name="Baroncelli R."/>
            <person name="Diaz J.F."/>
            <person name="Benocci T."/>
            <person name="Peng M."/>
            <person name="Battaglia E."/>
            <person name="Haridas S."/>
            <person name="Andreopoulos W."/>
            <person name="Labutti K."/>
            <person name="Pangilinan J."/>
            <person name="Floch G.L."/>
            <person name="Makela M.R."/>
            <person name="Henrissat B."/>
            <person name="Grigoriev I.V."/>
            <person name="Crouch J.A."/>
            <person name="De Vries R.P."/>
            <person name="Sukno S.A."/>
            <person name="Thon M.R."/>
        </authorList>
    </citation>
    <scope>NUCLEOTIDE SEQUENCE</scope>
    <source>
        <strain evidence="1">CBS 125086</strain>
    </source>
</reference>
<sequence length="327" mass="36991">MDHPTIARARETIAYKLLFAPEDLPSGFIPSFDLVAGNKPYRSQSMEELREEIETFTDCEDMGLDCLRGWGVKAFARETFPGFDVDLILNLERHLNFNRDGNNEKDPLHEVLSEQDTAVAILTHYIQPAHKMLNYFNPPGPLTQCRATWEAGISPEGRSYFNTKRQQRVQLSLRADIAYGLKHHQVNLDFGAGEPGLQSRPIASIEFKRTGLLKKFAQDLKNPDAPRDDGQRFEPNSIQLLKQVVGYCFAFRTKFAATSDLDYLVFFSFDRMTIDEMSTPVDVWEKGHGGTFQFAILGPTEATYKIACYAGFLRMAAEKTPKDLSSS</sequence>
<protein>
    <submittedName>
        <fullName evidence="1">Uncharacterized protein</fullName>
    </submittedName>
</protein>
<evidence type="ECO:0000313" key="2">
    <source>
        <dbReference type="Proteomes" id="UP001230504"/>
    </source>
</evidence>
<proteinExistence type="predicted"/>
<name>A0AAD8PZ86_9PEZI</name>